<dbReference type="AlphaFoldDB" id="A0A0D6MJU2"/>
<feature type="transmembrane region" description="Helical" evidence="7">
    <location>
        <begin position="212"/>
        <end position="231"/>
    </location>
</feature>
<evidence type="ECO:0000256" key="7">
    <source>
        <dbReference type="RuleBase" id="RU362048"/>
    </source>
</evidence>
<evidence type="ECO:0000256" key="4">
    <source>
        <dbReference type="ARBA" id="ARBA00022692"/>
    </source>
</evidence>
<name>A0A0D6MJU2_9PROT</name>
<keyword evidence="9" id="KW-1185">Reference proteome</keyword>
<keyword evidence="5 7" id="KW-1133">Transmembrane helix</keyword>
<feature type="transmembrane region" description="Helical" evidence="7">
    <location>
        <begin position="17"/>
        <end position="41"/>
    </location>
</feature>
<dbReference type="OrthoDB" id="21094at2"/>
<dbReference type="EMBL" id="BALE01000012">
    <property type="protein sequence ID" value="GAN53892.1"/>
    <property type="molecule type" value="Genomic_DNA"/>
</dbReference>
<dbReference type="GO" id="GO:0005886">
    <property type="term" value="C:plasma membrane"/>
    <property type="evidence" value="ECO:0007669"/>
    <property type="project" value="UniProtKB-SubCell"/>
</dbReference>
<dbReference type="STRING" id="1231623.Tasa_012_068"/>
<keyword evidence="3" id="KW-1003">Cell membrane</keyword>
<evidence type="ECO:0000313" key="8">
    <source>
        <dbReference type="EMBL" id="GAN53892.1"/>
    </source>
</evidence>
<evidence type="ECO:0000256" key="5">
    <source>
        <dbReference type="ARBA" id="ARBA00022989"/>
    </source>
</evidence>
<evidence type="ECO:0000256" key="2">
    <source>
        <dbReference type="ARBA" id="ARBA00009784"/>
    </source>
</evidence>
<proteinExistence type="inferred from homology"/>
<comment type="caution">
    <text evidence="8">The sequence shown here is derived from an EMBL/GenBank/DDBJ whole genome shotgun (WGS) entry which is preliminary data.</text>
</comment>
<feature type="transmembrane region" description="Helical" evidence="7">
    <location>
        <begin position="134"/>
        <end position="157"/>
    </location>
</feature>
<protein>
    <recommendedName>
        <fullName evidence="7">UPF0056 membrane protein</fullName>
    </recommendedName>
</protein>
<accession>A0A0D6MJU2</accession>
<evidence type="ECO:0000256" key="6">
    <source>
        <dbReference type="ARBA" id="ARBA00023136"/>
    </source>
</evidence>
<dbReference type="Proteomes" id="UP000032679">
    <property type="component" value="Unassembled WGS sequence"/>
</dbReference>
<evidence type="ECO:0000256" key="1">
    <source>
        <dbReference type="ARBA" id="ARBA00004651"/>
    </source>
</evidence>
<feature type="transmembrane region" description="Helical" evidence="7">
    <location>
        <begin position="169"/>
        <end position="191"/>
    </location>
</feature>
<evidence type="ECO:0000313" key="9">
    <source>
        <dbReference type="Proteomes" id="UP000032679"/>
    </source>
</evidence>
<organism evidence="8 9">
    <name type="scientific">Tanticharoenia sakaeratensis NBRC 103193</name>
    <dbReference type="NCBI Taxonomy" id="1231623"/>
    <lineage>
        <taxon>Bacteria</taxon>
        <taxon>Pseudomonadati</taxon>
        <taxon>Pseudomonadota</taxon>
        <taxon>Alphaproteobacteria</taxon>
        <taxon>Acetobacterales</taxon>
        <taxon>Acetobacteraceae</taxon>
        <taxon>Tanticharoenia</taxon>
    </lineage>
</organism>
<dbReference type="NCBIfam" id="TIGR00427">
    <property type="entry name" value="NAAT family transporter"/>
    <property type="match status" value="1"/>
</dbReference>
<reference evidence="8 9" key="1">
    <citation type="submission" date="2012-10" db="EMBL/GenBank/DDBJ databases">
        <title>Genome sequencing of Tanticharoenia sakaeratensis NBRC 103193.</title>
        <authorList>
            <person name="Azuma Y."/>
            <person name="Hadano H."/>
            <person name="Hirakawa H."/>
            <person name="Matsushita K."/>
        </authorList>
    </citation>
    <scope>NUCLEOTIDE SEQUENCE [LARGE SCALE GENOMIC DNA]</scope>
    <source>
        <strain evidence="8 9">NBRC 103193</strain>
    </source>
</reference>
<comment type="subcellular location">
    <subcellularLocation>
        <location evidence="1 7">Cell membrane</location>
        <topology evidence="1 7">Multi-pass membrane protein</topology>
    </subcellularLocation>
</comment>
<dbReference type="PANTHER" id="PTHR33508:SF1">
    <property type="entry name" value="UPF0056 MEMBRANE PROTEIN YHCE"/>
    <property type="match status" value="1"/>
</dbReference>
<feature type="transmembrane region" description="Helical" evidence="7">
    <location>
        <begin position="53"/>
        <end position="74"/>
    </location>
</feature>
<keyword evidence="4 7" id="KW-0812">Transmembrane</keyword>
<sequence length="251" mass="26751">MIISPHGLTQQIGARNVLAAFLLAFPALFSIVNPLGAALIFAQATLGRSRRECVTLARLVALNSFIILIVSIWFGEWILGFFGITIDALRVTGGLVVAVRAWALLQEPEEIEARKERQALQEGRTTATADLRQTAFFPLAMPFTVGPGSISVAIALSSERPASDPMPSYYIGLTLASTAIAFVVAGVYAYADRVVAMLGSTGTRIVSRLAALILLCIGIQILFSGLHGFVLDLARDIRLDLAPAPTASASR</sequence>
<evidence type="ECO:0000256" key="3">
    <source>
        <dbReference type="ARBA" id="ARBA00022475"/>
    </source>
</evidence>
<keyword evidence="6 7" id="KW-0472">Membrane</keyword>
<dbReference type="InterPro" id="IPR002771">
    <property type="entry name" value="Multi_antbiot-R_MarC"/>
</dbReference>
<feature type="transmembrane region" description="Helical" evidence="7">
    <location>
        <begin position="80"/>
        <end position="105"/>
    </location>
</feature>
<dbReference type="Pfam" id="PF01914">
    <property type="entry name" value="MarC"/>
    <property type="match status" value="1"/>
</dbReference>
<comment type="similarity">
    <text evidence="2 7">Belongs to the UPF0056 (MarC) family.</text>
</comment>
<dbReference type="RefSeq" id="WP_048848282.1">
    <property type="nucleotide sequence ID" value="NZ_BALE01000012.1"/>
</dbReference>
<gene>
    <name evidence="8" type="ORF">Tasa_012_068</name>
</gene>
<dbReference type="PANTHER" id="PTHR33508">
    <property type="entry name" value="UPF0056 MEMBRANE PROTEIN YHCE"/>
    <property type="match status" value="1"/>
</dbReference>